<protein>
    <submittedName>
        <fullName evidence="2">Uncharacterized protein</fullName>
    </submittedName>
</protein>
<keyword evidence="3" id="KW-1185">Reference proteome</keyword>
<feature type="region of interest" description="Disordered" evidence="1">
    <location>
        <begin position="1"/>
        <end position="22"/>
    </location>
</feature>
<accession>E0I5D1</accession>
<dbReference type="AlphaFoldDB" id="E0I5D1"/>
<sequence length="91" mass="10915">MTFWKTSHKYHSAHHQEGENENNEQLLGFVIGQRKGNLLRNRGTDKQLYDRRDHKDQQQLCTHDYTTHTCILKVRRLYSLVKLTKIRKVLP</sequence>
<name>E0I5D1_9BACL</name>
<feature type="compositionally biased region" description="Basic residues" evidence="1">
    <location>
        <begin position="1"/>
        <end position="13"/>
    </location>
</feature>
<evidence type="ECO:0000256" key="1">
    <source>
        <dbReference type="SAM" id="MobiDB-lite"/>
    </source>
</evidence>
<dbReference type="EMBL" id="AEDD01000002">
    <property type="protein sequence ID" value="EFM12173.1"/>
    <property type="molecule type" value="Genomic_DNA"/>
</dbReference>
<evidence type="ECO:0000313" key="2">
    <source>
        <dbReference type="EMBL" id="EFM12173.1"/>
    </source>
</evidence>
<dbReference type="STRING" id="717606.PaecuDRAFT_0853"/>
<dbReference type="Proteomes" id="UP000005387">
    <property type="component" value="Unassembled WGS sequence"/>
</dbReference>
<evidence type="ECO:0000313" key="3">
    <source>
        <dbReference type="Proteomes" id="UP000005387"/>
    </source>
</evidence>
<proteinExistence type="predicted"/>
<reference evidence="2 3" key="1">
    <citation type="submission" date="2010-07" db="EMBL/GenBank/DDBJ databases">
        <title>The draft genome of Paenibacillus curdlanolyticus YK9.</title>
        <authorList>
            <consortium name="US DOE Joint Genome Institute (JGI-PGF)"/>
            <person name="Lucas S."/>
            <person name="Copeland A."/>
            <person name="Lapidus A."/>
            <person name="Cheng J.-F."/>
            <person name="Bruce D."/>
            <person name="Goodwin L."/>
            <person name="Pitluck S."/>
            <person name="Land M.L."/>
            <person name="Hauser L."/>
            <person name="Chang Y.-J."/>
            <person name="Jeffries C."/>
            <person name="Anderson I.J."/>
            <person name="Johnson E."/>
            <person name="Loganathan U."/>
            <person name="Mulhopadhyay B."/>
            <person name="Kyrpides N."/>
            <person name="Woyke T.J."/>
        </authorList>
    </citation>
    <scope>NUCLEOTIDE SEQUENCE [LARGE SCALE GENOMIC DNA]</scope>
    <source>
        <strain evidence="2 3">YK9</strain>
    </source>
</reference>
<organism evidence="2 3">
    <name type="scientific">Paenibacillus curdlanolyticus YK9</name>
    <dbReference type="NCBI Taxonomy" id="717606"/>
    <lineage>
        <taxon>Bacteria</taxon>
        <taxon>Bacillati</taxon>
        <taxon>Bacillota</taxon>
        <taxon>Bacilli</taxon>
        <taxon>Bacillales</taxon>
        <taxon>Paenibacillaceae</taxon>
        <taxon>Paenibacillus</taxon>
    </lineage>
</organism>
<gene>
    <name evidence="2" type="ORF">PaecuDRAFT_0853</name>
</gene>